<dbReference type="PANTHER" id="PTHR34476">
    <property type="entry name" value="DNA-DIRECTED RNA POLYMERASE SUBUNIT OMEGA"/>
    <property type="match status" value="1"/>
</dbReference>
<protein>
    <recommendedName>
        <fullName evidence="3 11">DNA-directed RNA polymerase subunit omega</fullName>
        <shortName evidence="11">RNAP omega subunit</shortName>
        <ecNumber evidence="2 11">2.7.7.6</ecNumber>
    </recommendedName>
    <alternativeName>
        <fullName evidence="9 11">RNA polymerase omega subunit</fullName>
    </alternativeName>
    <alternativeName>
        <fullName evidence="8 11">Transcriptase subunit omega</fullName>
    </alternativeName>
</protein>
<evidence type="ECO:0000313" key="13">
    <source>
        <dbReference type="EMBL" id="SEN24781.1"/>
    </source>
</evidence>
<comment type="similarity">
    <text evidence="1 11">Belongs to the RNA polymerase subunit omega family.</text>
</comment>
<evidence type="ECO:0000256" key="7">
    <source>
        <dbReference type="ARBA" id="ARBA00023163"/>
    </source>
</evidence>
<reference evidence="14" key="1">
    <citation type="submission" date="2016-10" db="EMBL/GenBank/DDBJ databases">
        <authorList>
            <person name="Varghese N."/>
            <person name="Submissions S."/>
        </authorList>
    </citation>
    <scope>NUCLEOTIDE SEQUENCE [LARGE SCALE GENOMIC DNA]</scope>
    <source>
        <strain evidence="14">DSM 17044</strain>
    </source>
</reference>
<sequence length="91" mass="9698">MARITVEDCLPLVDNRFALVLLGAKRARQLMAGARPIIEISKNKPPVLSLREIATGRVKFDRDVREALSGKYAGEEASKAPAGGAPSTPAV</sequence>
<name>A0A1H8EYW1_STIAU</name>
<dbReference type="GO" id="GO:0000428">
    <property type="term" value="C:DNA-directed RNA polymerase complex"/>
    <property type="evidence" value="ECO:0007669"/>
    <property type="project" value="UniProtKB-KW"/>
</dbReference>
<dbReference type="InterPro" id="IPR006110">
    <property type="entry name" value="Pol_omega/Rpo6/RPB6"/>
</dbReference>
<organism evidence="13 14">
    <name type="scientific">Stigmatella aurantiaca</name>
    <dbReference type="NCBI Taxonomy" id="41"/>
    <lineage>
        <taxon>Bacteria</taxon>
        <taxon>Pseudomonadati</taxon>
        <taxon>Myxococcota</taxon>
        <taxon>Myxococcia</taxon>
        <taxon>Myxococcales</taxon>
        <taxon>Cystobacterineae</taxon>
        <taxon>Archangiaceae</taxon>
        <taxon>Stigmatella</taxon>
    </lineage>
</organism>
<dbReference type="EC" id="2.7.7.6" evidence="2 11"/>
<gene>
    <name evidence="11" type="primary">rpoZ</name>
    <name evidence="13" type="ORF">SAMN05444354_13526</name>
</gene>
<evidence type="ECO:0000256" key="3">
    <source>
        <dbReference type="ARBA" id="ARBA00013725"/>
    </source>
</evidence>
<dbReference type="RefSeq" id="WP_075011260.1">
    <property type="nucleotide sequence ID" value="NZ_FOAP01000035.1"/>
</dbReference>
<evidence type="ECO:0000256" key="2">
    <source>
        <dbReference type="ARBA" id="ARBA00012418"/>
    </source>
</evidence>
<dbReference type="GO" id="GO:0006351">
    <property type="term" value="P:DNA-templated transcription"/>
    <property type="evidence" value="ECO:0007669"/>
    <property type="project" value="UniProtKB-UniRule"/>
</dbReference>
<dbReference type="AlphaFoldDB" id="A0A1H8EYW1"/>
<dbReference type="SMART" id="SM01409">
    <property type="entry name" value="RNA_pol_Rpb6"/>
    <property type="match status" value="1"/>
</dbReference>
<comment type="subunit">
    <text evidence="11">The RNAP catalytic core consists of 2 alpha, 1 beta, 1 beta' and 1 omega subunit. When a sigma factor is associated with the core the holoenzyme is formed, which can initiate transcription.</text>
</comment>
<proteinExistence type="inferred from homology"/>
<dbReference type="SUPFAM" id="SSF63562">
    <property type="entry name" value="RPB6/omega subunit-like"/>
    <property type="match status" value="1"/>
</dbReference>
<dbReference type="EMBL" id="FOAP01000035">
    <property type="protein sequence ID" value="SEN24781.1"/>
    <property type="molecule type" value="Genomic_DNA"/>
</dbReference>
<dbReference type="GO" id="GO:0003677">
    <property type="term" value="F:DNA binding"/>
    <property type="evidence" value="ECO:0007669"/>
    <property type="project" value="UniProtKB-UniRule"/>
</dbReference>
<dbReference type="GO" id="GO:0003899">
    <property type="term" value="F:DNA-directed RNA polymerase activity"/>
    <property type="evidence" value="ECO:0007669"/>
    <property type="project" value="UniProtKB-UniRule"/>
</dbReference>
<evidence type="ECO:0000256" key="1">
    <source>
        <dbReference type="ARBA" id="ARBA00006711"/>
    </source>
</evidence>
<dbReference type="Pfam" id="PF01192">
    <property type="entry name" value="RNA_pol_Rpb6"/>
    <property type="match status" value="1"/>
</dbReference>
<evidence type="ECO:0000256" key="11">
    <source>
        <dbReference type="HAMAP-Rule" id="MF_00366"/>
    </source>
</evidence>
<dbReference type="Gene3D" id="3.90.940.10">
    <property type="match status" value="1"/>
</dbReference>
<evidence type="ECO:0000256" key="8">
    <source>
        <dbReference type="ARBA" id="ARBA00029924"/>
    </source>
</evidence>
<keyword evidence="6 11" id="KW-0548">Nucleotidyltransferase</keyword>
<dbReference type="HAMAP" id="MF_00366">
    <property type="entry name" value="RNApol_bact_RpoZ"/>
    <property type="match status" value="1"/>
</dbReference>
<dbReference type="InterPro" id="IPR003716">
    <property type="entry name" value="DNA-dir_RNA_pol_omega"/>
</dbReference>
<keyword evidence="5 11" id="KW-0808">Transferase</keyword>
<dbReference type="Proteomes" id="UP000182719">
    <property type="component" value="Unassembled WGS sequence"/>
</dbReference>
<feature type="region of interest" description="Disordered" evidence="12">
    <location>
        <begin position="71"/>
        <end position="91"/>
    </location>
</feature>
<keyword evidence="7 11" id="KW-0804">Transcription</keyword>
<evidence type="ECO:0000256" key="4">
    <source>
        <dbReference type="ARBA" id="ARBA00022478"/>
    </source>
</evidence>
<comment type="function">
    <text evidence="11">Promotes RNA polymerase assembly. Latches the N- and C-terminal regions of the beta' subunit thereby facilitating its interaction with the beta and alpha subunits.</text>
</comment>
<dbReference type="PANTHER" id="PTHR34476:SF1">
    <property type="entry name" value="DNA-DIRECTED RNA POLYMERASE SUBUNIT OMEGA"/>
    <property type="match status" value="1"/>
</dbReference>
<evidence type="ECO:0000256" key="12">
    <source>
        <dbReference type="SAM" id="MobiDB-lite"/>
    </source>
</evidence>
<evidence type="ECO:0000313" key="14">
    <source>
        <dbReference type="Proteomes" id="UP000182719"/>
    </source>
</evidence>
<evidence type="ECO:0000256" key="6">
    <source>
        <dbReference type="ARBA" id="ARBA00022695"/>
    </source>
</evidence>
<evidence type="ECO:0000256" key="10">
    <source>
        <dbReference type="ARBA" id="ARBA00048552"/>
    </source>
</evidence>
<dbReference type="OrthoDB" id="9796300at2"/>
<keyword evidence="14" id="KW-1185">Reference proteome</keyword>
<comment type="catalytic activity">
    <reaction evidence="10 11">
        <text>RNA(n) + a ribonucleoside 5'-triphosphate = RNA(n+1) + diphosphate</text>
        <dbReference type="Rhea" id="RHEA:21248"/>
        <dbReference type="Rhea" id="RHEA-COMP:14527"/>
        <dbReference type="Rhea" id="RHEA-COMP:17342"/>
        <dbReference type="ChEBI" id="CHEBI:33019"/>
        <dbReference type="ChEBI" id="CHEBI:61557"/>
        <dbReference type="ChEBI" id="CHEBI:140395"/>
        <dbReference type="EC" id="2.7.7.6"/>
    </reaction>
</comment>
<keyword evidence="4 11" id="KW-0240">DNA-directed RNA polymerase</keyword>
<evidence type="ECO:0000256" key="5">
    <source>
        <dbReference type="ARBA" id="ARBA00022679"/>
    </source>
</evidence>
<dbReference type="NCBIfam" id="TIGR00690">
    <property type="entry name" value="rpoZ"/>
    <property type="match status" value="1"/>
</dbReference>
<evidence type="ECO:0000256" key="9">
    <source>
        <dbReference type="ARBA" id="ARBA00030998"/>
    </source>
</evidence>
<dbReference type="InterPro" id="IPR036161">
    <property type="entry name" value="RPB6/omega-like_sf"/>
</dbReference>
<accession>A0A1H8EYW1</accession>